<keyword evidence="1" id="KW-0812">Transmembrane</keyword>
<organism evidence="2 3">
    <name type="scientific">Romboutsia faecis</name>
    <dbReference type="NCBI Taxonomy" id="2764597"/>
    <lineage>
        <taxon>Bacteria</taxon>
        <taxon>Bacillati</taxon>
        <taxon>Bacillota</taxon>
        <taxon>Clostridia</taxon>
        <taxon>Peptostreptococcales</taxon>
        <taxon>Peptostreptococcaceae</taxon>
        <taxon>Romboutsia</taxon>
    </lineage>
</organism>
<dbReference type="Proteomes" id="UP000609849">
    <property type="component" value="Unassembled WGS sequence"/>
</dbReference>
<accession>A0ABR7JS40</accession>
<evidence type="ECO:0000313" key="3">
    <source>
        <dbReference type="Proteomes" id="UP000609849"/>
    </source>
</evidence>
<dbReference type="Pfam" id="PF04531">
    <property type="entry name" value="Phage_holin_1"/>
    <property type="match status" value="1"/>
</dbReference>
<proteinExistence type="predicted"/>
<name>A0ABR7JS40_9FIRM</name>
<feature type="transmembrane region" description="Helical" evidence="1">
    <location>
        <begin position="12"/>
        <end position="34"/>
    </location>
</feature>
<evidence type="ECO:0000313" key="2">
    <source>
        <dbReference type="EMBL" id="MBC5997742.1"/>
    </source>
</evidence>
<sequence length="88" mass="9755">MKINWKVRFKNPLFVAQLGMSILVPILAYAGLTVQDLTTWKALSDLLLGAFSNPYVCGMVIVSVYNAILDPTTRGLNDSLNVLNREVK</sequence>
<comment type="caution">
    <text evidence="2">The sequence shown here is derived from an EMBL/GenBank/DDBJ whole genome shotgun (WGS) entry which is preliminary data.</text>
</comment>
<dbReference type="EMBL" id="JACRWE010000006">
    <property type="protein sequence ID" value="MBC5997742.1"/>
    <property type="molecule type" value="Genomic_DNA"/>
</dbReference>
<keyword evidence="3" id="KW-1185">Reference proteome</keyword>
<evidence type="ECO:0000256" key="1">
    <source>
        <dbReference type="SAM" id="Phobius"/>
    </source>
</evidence>
<feature type="transmembrane region" description="Helical" evidence="1">
    <location>
        <begin position="46"/>
        <end position="68"/>
    </location>
</feature>
<protein>
    <submittedName>
        <fullName evidence="2">Holin</fullName>
    </submittedName>
</protein>
<keyword evidence="1" id="KW-0472">Membrane</keyword>
<keyword evidence="1" id="KW-1133">Transmembrane helix</keyword>
<dbReference type="RefSeq" id="WP_153973203.1">
    <property type="nucleotide sequence ID" value="NZ_JACRWE010000006.1"/>
</dbReference>
<reference evidence="2 3" key="1">
    <citation type="submission" date="2020-08" db="EMBL/GenBank/DDBJ databases">
        <authorList>
            <person name="Liu C."/>
            <person name="Sun Q."/>
        </authorList>
    </citation>
    <scope>NUCLEOTIDE SEQUENCE [LARGE SCALE GENOMIC DNA]</scope>
    <source>
        <strain evidence="2 3">NSJ-18</strain>
    </source>
</reference>
<gene>
    <name evidence="2" type="ORF">H8923_13295</name>
</gene>
<dbReference type="InterPro" id="IPR006485">
    <property type="entry name" value="Phage-like_holin"/>
</dbReference>